<evidence type="ECO:0000256" key="2">
    <source>
        <dbReference type="SAM" id="SignalP"/>
    </source>
</evidence>
<keyword evidence="5" id="KW-1185">Reference proteome</keyword>
<dbReference type="GO" id="GO:0007165">
    <property type="term" value="P:signal transduction"/>
    <property type="evidence" value="ECO:0007669"/>
    <property type="project" value="InterPro"/>
</dbReference>
<name>A0AAN0JRG5_AMPQE</name>
<dbReference type="RefSeq" id="XP_019859589.1">
    <property type="nucleotide sequence ID" value="XM_020004030.1"/>
</dbReference>
<evidence type="ECO:0000313" key="5">
    <source>
        <dbReference type="Proteomes" id="UP000007879"/>
    </source>
</evidence>
<feature type="domain" description="Death" evidence="3">
    <location>
        <begin position="80"/>
        <end position="151"/>
    </location>
</feature>
<dbReference type="KEGG" id="aqu:109587810"/>
<organism evidence="4 5">
    <name type="scientific">Amphimedon queenslandica</name>
    <name type="common">Sponge</name>
    <dbReference type="NCBI Taxonomy" id="400682"/>
    <lineage>
        <taxon>Eukaryota</taxon>
        <taxon>Metazoa</taxon>
        <taxon>Porifera</taxon>
        <taxon>Demospongiae</taxon>
        <taxon>Heteroscleromorpha</taxon>
        <taxon>Haplosclerida</taxon>
        <taxon>Niphatidae</taxon>
        <taxon>Amphimedon</taxon>
    </lineage>
</organism>
<proteinExistence type="predicted"/>
<dbReference type="Gene3D" id="1.10.533.10">
    <property type="entry name" value="Death Domain, Fas"/>
    <property type="match status" value="1"/>
</dbReference>
<dbReference type="GeneID" id="109587810"/>
<protein>
    <recommendedName>
        <fullName evidence="3">Death domain-containing protein</fullName>
    </recommendedName>
</protein>
<feature type="compositionally biased region" description="Polar residues" evidence="1">
    <location>
        <begin position="39"/>
        <end position="51"/>
    </location>
</feature>
<evidence type="ECO:0000259" key="3">
    <source>
        <dbReference type="PROSITE" id="PS50017"/>
    </source>
</evidence>
<dbReference type="InterPro" id="IPR000488">
    <property type="entry name" value="Death_dom"/>
</dbReference>
<dbReference type="PROSITE" id="PS50017">
    <property type="entry name" value="DEATH_DOMAIN"/>
    <property type="match status" value="1"/>
</dbReference>
<reference evidence="5" key="1">
    <citation type="journal article" date="2010" name="Nature">
        <title>The Amphimedon queenslandica genome and the evolution of animal complexity.</title>
        <authorList>
            <person name="Srivastava M."/>
            <person name="Simakov O."/>
            <person name="Chapman J."/>
            <person name="Fahey B."/>
            <person name="Gauthier M.E."/>
            <person name="Mitros T."/>
            <person name="Richards G.S."/>
            <person name="Conaco C."/>
            <person name="Dacre M."/>
            <person name="Hellsten U."/>
            <person name="Larroux C."/>
            <person name="Putnam N.H."/>
            <person name="Stanke M."/>
            <person name="Adamska M."/>
            <person name="Darling A."/>
            <person name="Degnan S.M."/>
            <person name="Oakley T.H."/>
            <person name="Plachetzki D.C."/>
            <person name="Zhai Y."/>
            <person name="Adamski M."/>
            <person name="Calcino A."/>
            <person name="Cummins S.F."/>
            <person name="Goodstein D.M."/>
            <person name="Harris C."/>
            <person name="Jackson D.J."/>
            <person name="Leys S.P."/>
            <person name="Shu S."/>
            <person name="Woodcroft B.J."/>
            <person name="Vervoort M."/>
            <person name="Kosik K.S."/>
            <person name="Manning G."/>
            <person name="Degnan B.M."/>
            <person name="Rokhsar D.S."/>
        </authorList>
    </citation>
    <scope>NUCLEOTIDE SEQUENCE [LARGE SCALE GENOMIC DNA]</scope>
</reference>
<dbReference type="AlphaFoldDB" id="A0AAN0JRG5"/>
<evidence type="ECO:0000256" key="1">
    <source>
        <dbReference type="SAM" id="MobiDB-lite"/>
    </source>
</evidence>
<feature type="region of interest" description="Disordered" evidence="1">
    <location>
        <begin position="31"/>
        <end position="55"/>
    </location>
</feature>
<dbReference type="Proteomes" id="UP000007879">
    <property type="component" value="Unassembled WGS sequence"/>
</dbReference>
<sequence length="160" mass="17461">MFMILLAVISVLALVSPATIKKLMKSTRSFSTTTTGTSPAQPHQDSTTVNPDSDGAGQLGINDLNRVQTVLNEVLFGPVNWNKLGLKLGLYQPRLNIIAKSGGDADDHWRKTLEAWLEGKDNATSRTWQTLIDAVKETDGRAAAERIPDKLKSLYGITLQ</sequence>
<keyword evidence="2" id="KW-0732">Signal</keyword>
<feature type="chain" id="PRO_5043044277" description="Death domain-containing protein" evidence="2">
    <location>
        <begin position="18"/>
        <end position="160"/>
    </location>
</feature>
<dbReference type="EnsemblMetazoa" id="XM_020004030.1">
    <property type="protein sequence ID" value="XP_019859589.1"/>
    <property type="gene ID" value="LOC109587810"/>
</dbReference>
<accession>A0AAN0JRG5</accession>
<dbReference type="SUPFAM" id="SSF47986">
    <property type="entry name" value="DEATH domain"/>
    <property type="match status" value="1"/>
</dbReference>
<feature type="signal peptide" evidence="2">
    <location>
        <begin position="1"/>
        <end position="17"/>
    </location>
</feature>
<evidence type="ECO:0000313" key="4">
    <source>
        <dbReference type="EnsemblMetazoa" id="XP_019859589.1"/>
    </source>
</evidence>
<dbReference type="InterPro" id="IPR011029">
    <property type="entry name" value="DEATH-like_dom_sf"/>
</dbReference>
<reference evidence="4" key="2">
    <citation type="submission" date="2024-06" db="UniProtKB">
        <authorList>
            <consortium name="EnsemblMetazoa"/>
        </authorList>
    </citation>
    <scope>IDENTIFICATION</scope>
</reference>